<name>A0ABR8CSU8_9NOST</name>
<dbReference type="EMBL" id="JACJRF010000031">
    <property type="protein sequence ID" value="MBD2345866.1"/>
    <property type="molecule type" value="Genomic_DNA"/>
</dbReference>
<proteinExistence type="predicted"/>
<evidence type="ECO:0000313" key="1">
    <source>
        <dbReference type="EMBL" id="MBD2345866.1"/>
    </source>
</evidence>
<dbReference type="Proteomes" id="UP000607281">
    <property type="component" value="Unassembled WGS sequence"/>
</dbReference>
<organism evidence="1 2">
    <name type="scientific">Anabaena subtropica FACHB-260</name>
    <dbReference type="NCBI Taxonomy" id="2692884"/>
    <lineage>
        <taxon>Bacteria</taxon>
        <taxon>Bacillati</taxon>
        <taxon>Cyanobacteriota</taxon>
        <taxon>Cyanophyceae</taxon>
        <taxon>Nostocales</taxon>
        <taxon>Nostocaceae</taxon>
        <taxon>Anabaena</taxon>
    </lineage>
</organism>
<comment type="caution">
    <text evidence="1">The sequence shown here is derived from an EMBL/GenBank/DDBJ whole genome shotgun (WGS) entry which is preliminary data.</text>
</comment>
<sequence length="77" mass="8995">MSLEQANAFYEVLMSDEAIYQKYFIKCCRPGLFGSCHWDETKIVNFASTLGYNFTEHELAQLWFECEPSRSEQLSLV</sequence>
<protein>
    <recommendedName>
        <fullName evidence="3">Nif11 domain-containing protein</fullName>
    </recommendedName>
</protein>
<accession>A0ABR8CSU8</accession>
<reference evidence="1 2" key="1">
    <citation type="journal article" date="2020" name="ISME J.">
        <title>Comparative genomics reveals insights into cyanobacterial evolution and habitat adaptation.</title>
        <authorList>
            <person name="Chen M.Y."/>
            <person name="Teng W.K."/>
            <person name="Zhao L."/>
            <person name="Hu C.X."/>
            <person name="Zhou Y.K."/>
            <person name="Han B.P."/>
            <person name="Song L.R."/>
            <person name="Shu W.S."/>
        </authorList>
    </citation>
    <scope>NUCLEOTIDE SEQUENCE [LARGE SCALE GENOMIC DNA]</scope>
    <source>
        <strain evidence="1 2">FACHB-260</strain>
    </source>
</reference>
<evidence type="ECO:0000313" key="2">
    <source>
        <dbReference type="Proteomes" id="UP000607281"/>
    </source>
</evidence>
<keyword evidence="2" id="KW-1185">Reference proteome</keyword>
<evidence type="ECO:0008006" key="3">
    <source>
        <dbReference type="Google" id="ProtNLM"/>
    </source>
</evidence>
<gene>
    <name evidence="1" type="ORF">H6G18_17180</name>
</gene>
<dbReference type="RefSeq" id="WP_190408292.1">
    <property type="nucleotide sequence ID" value="NZ_JACJRF010000031.1"/>
</dbReference>